<evidence type="ECO:0000313" key="2">
    <source>
        <dbReference type="EMBL" id="MFC2254863.1"/>
    </source>
</evidence>
<dbReference type="EMBL" id="JBHGPK010000048">
    <property type="protein sequence ID" value="MFC2254863.1"/>
    <property type="molecule type" value="Genomic_DNA"/>
</dbReference>
<organism evidence="2 3">
    <name type="scientific">Labrys neptuniae</name>
    <dbReference type="NCBI Taxonomy" id="376174"/>
    <lineage>
        <taxon>Bacteria</taxon>
        <taxon>Pseudomonadati</taxon>
        <taxon>Pseudomonadota</taxon>
        <taxon>Alphaproteobacteria</taxon>
        <taxon>Hyphomicrobiales</taxon>
        <taxon>Xanthobacteraceae</taxon>
        <taxon>Labrys</taxon>
    </lineage>
</organism>
<reference evidence="2 3" key="1">
    <citation type="submission" date="2024-09" db="EMBL/GenBank/DDBJ databases">
        <title>Description of Labrys sedimenti sp. nov., isolated from a diclofenac-degrading enrichment culture, and genome-based reclassification of Labrys portucalensis as a later heterotypic synonym of Labrys neptuniae.</title>
        <authorList>
            <person name="Tancsics A."/>
            <person name="Csepanyi A."/>
        </authorList>
    </citation>
    <scope>NUCLEOTIDE SEQUENCE [LARGE SCALE GENOMIC DNA]</scope>
    <source>
        <strain evidence="2 3">LMG 23412</strain>
    </source>
</reference>
<gene>
    <name evidence="2" type="ORF">ACETRX_35075</name>
</gene>
<evidence type="ECO:0000313" key="3">
    <source>
        <dbReference type="Proteomes" id="UP001595190"/>
    </source>
</evidence>
<comment type="caution">
    <text evidence="2">The sequence shown here is derived from an EMBL/GenBank/DDBJ whole genome shotgun (WGS) entry which is preliminary data.</text>
</comment>
<dbReference type="RefSeq" id="WP_394315465.1">
    <property type="nucleotide sequence ID" value="NZ_JBHGPK010000048.1"/>
</dbReference>
<protein>
    <recommendedName>
        <fullName evidence="4">Transposase</fullName>
    </recommendedName>
</protein>
<sequence length="158" mass="17748">MNRIRRKKSKGEPMSEATRGANAARSKIRAHVEYVFAEQKDHMGLFIRTGQGQVRGDNRPRQHDLQYEAMVLARQDKCVPTTAKEGKTHAGRHKHRNRWTSCQKQRSDTAIPLQKSQIGPVPEVTSYAPPCSVRTEAQFIPLSSGEVPRGTIDVMSSL</sequence>
<name>A0ABV6ZRP9_9HYPH</name>
<feature type="compositionally biased region" description="Basic residues" evidence="1">
    <location>
        <begin position="89"/>
        <end position="98"/>
    </location>
</feature>
<feature type="region of interest" description="Disordered" evidence="1">
    <location>
        <begin position="83"/>
        <end position="110"/>
    </location>
</feature>
<evidence type="ECO:0000256" key="1">
    <source>
        <dbReference type="SAM" id="MobiDB-lite"/>
    </source>
</evidence>
<evidence type="ECO:0008006" key="4">
    <source>
        <dbReference type="Google" id="ProtNLM"/>
    </source>
</evidence>
<accession>A0ABV6ZRP9</accession>
<dbReference type="Proteomes" id="UP001595190">
    <property type="component" value="Unassembled WGS sequence"/>
</dbReference>
<feature type="region of interest" description="Disordered" evidence="1">
    <location>
        <begin position="1"/>
        <end position="26"/>
    </location>
</feature>
<proteinExistence type="predicted"/>